<dbReference type="InParanoid" id="C4VC01"/>
<sequence length="162" mass="18659">MKVFIKSRLLKNPFISANKLYDAALIFMNSFYSYDEFILGFAPSYFSLKTSLYRWKAEVLPNGDFLAIQNFNFNEFILPNGHNTLIFKGLEIHKMIIMGDLDFIGRFAAARNFKLVLEGTFKPSSNSFFQLYIIRSDFNGQSFPLVYISLSSKTGEIHVKAF</sequence>
<dbReference type="KEGG" id="nce:NCER_102422"/>
<name>C4VC01_VAIC1</name>
<dbReference type="HOGENOM" id="CLU_1635889_0_0_1"/>
<comment type="caution">
    <text evidence="1">The sequence shown here is derived from an EMBL/GenBank/DDBJ whole genome shotgun (WGS) entry which is preliminary data.</text>
</comment>
<dbReference type="AlphaFoldDB" id="C4VC01"/>
<gene>
    <name evidence="1" type="ORF">NCER_102422</name>
</gene>
<dbReference type="EMBL" id="ACOL01001348">
    <property type="protein sequence ID" value="EEQ81251.1"/>
    <property type="molecule type" value="Genomic_DNA"/>
</dbReference>
<evidence type="ECO:0000313" key="1">
    <source>
        <dbReference type="EMBL" id="EEQ81251.1"/>
    </source>
</evidence>
<dbReference type="VEuPathDB" id="MicrosporidiaDB:NCER_102422"/>
<accession>C4VC01</accession>
<evidence type="ECO:0000313" key="2">
    <source>
        <dbReference type="Proteomes" id="UP000009082"/>
    </source>
</evidence>
<proteinExistence type="predicted"/>
<protein>
    <submittedName>
        <fullName evidence="1">Uncharacterized protein</fullName>
    </submittedName>
</protein>
<dbReference type="OrthoDB" id="10538359at2759"/>
<dbReference type="Proteomes" id="UP000009082">
    <property type="component" value="Unassembled WGS sequence"/>
</dbReference>
<organism evidence="1 2">
    <name type="scientific">Vairimorpha ceranae (strain BRL01)</name>
    <name type="common">Microsporidian parasite</name>
    <name type="synonym">Nosema ceranae</name>
    <dbReference type="NCBI Taxonomy" id="578460"/>
    <lineage>
        <taxon>Eukaryota</taxon>
        <taxon>Fungi</taxon>
        <taxon>Fungi incertae sedis</taxon>
        <taxon>Microsporidia</taxon>
        <taxon>Nosematidae</taxon>
        <taxon>Vairimorpha</taxon>
    </lineage>
</organism>
<reference evidence="1 2" key="1">
    <citation type="journal article" date="2009" name="PLoS Pathog.">
        <title>Genomic analyses of the microsporidian Nosema ceranae, an emergent pathogen of honey bees.</title>
        <authorList>
            <person name="Cornman R.S."/>
            <person name="Chen Y.P."/>
            <person name="Schatz M.C."/>
            <person name="Street C."/>
            <person name="Zhao Y."/>
            <person name="Desany B."/>
            <person name="Egholm M."/>
            <person name="Hutchison S."/>
            <person name="Pettis J.S."/>
            <person name="Lipkin W.I."/>
            <person name="Evans J.D."/>
        </authorList>
    </citation>
    <scope>NUCLEOTIDE SEQUENCE [LARGE SCALE GENOMIC DNA]</scope>
    <source>
        <strain evidence="1 2">BRL01</strain>
    </source>
</reference>